<feature type="compositionally biased region" description="Pro residues" evidence="1">
    <location>
        <begin position="215"/>
        <end position="225"/>
    </location>
</feature>
<evidence type="ECO:0000313" key="4">
    <source>
        <dbReference type="Proteomes" id="UP000283254"/>
    </source>
</evidence>
<evidence type="ECO:0000256" key="1">
    <source>
        <dbReference type="SAM" id="MobiDB-lite"/>
    </source>
</evidence>
<feature type="region of interest" description="Disordered" evidence="1">
    <location>
        <begin position="205"/>
        <end position="228"/>
    </location>
</feature>
<dbReference type="RefSeq" id="WP_123071150.1">
    <property type="nucleotide sequence ID" value="NZ_JSAB01000240.1"/>
</dbReference>
<feature type="transmembrane region" description="Helical" evidence="2">
    <location>
        <begin position="61"/>
        <end position="82"/>
    </location>
</feature>
<evidence type="ECO:0000313" key="3">
    <source>
        <dbReference type="EMBL" id="RNF29095.1"/>
    </source>
</evidence>
<accession>A0A422QGK7</accession>
<feature type="transmembrane region" description="Helical" evidence="2">
    <location>
        <begin position="38"/>
        <end position="55"/>
    </location>
</feature>
<organism evidence="3 4">
    <name type="scientific">Massilia aurea</name>
    <dbReference type="NCBI Taxonomy" id="373040"/>
    <lineage>
        <taxon>Bacteria</taxon>
        <taxon>Pseudomonadati</taxon>
        <taxon>Pseudomonadota</taxon>
        <taxon>Betaproteobacteria</taxon>
        <taxon>Burkholderiales</taxon>
        <taxon>Oxalobacteraceae</taxon>
        <taxon>Telluria group</taxon>
        <taxon>Massilia</taxon>
    </lineage>
</organism>
<feature type="transmembrane region" description="Helical" evidence="2">
    <location>
        <begin position="155"/>
        <end position="173"/>
    </location>
</feature>
<keyword evidence="2" id="KW-1133">Transmembrane helix</keyword>
<protein>
    <submittedName>
        <fullName evidence="3">Uncharacterized protein</fullName>
    </submittedName>
</protein>
<dbReference type="OrthoDB" id="8907702at2"/>
<feature type="transmembrane region" description="Helical" evidence="2">
    <location>
        <begin position="179"/>
        <end position="198"/>
    </location>
</feature>
<evidence type="ECO:0000256" key="2">
    <source>
        <dbReference type="SAM" id="Phobius"/>
    </source>
</evidence>
<dbReference type="Proteomes" id="UP000283254">
    <property type="component" value="Unassembled WGS sequence"/>
</dbReference>
<feature type="transmembrane region" description="Helical" evidence="2">
    <location>
        <begin position="94"/>
        <end position="112"/>
    </location>
</feature>
<feature type="transmembrane region" description="Helical" evidence="2">
    <location>
        <begin position="6"/>
        <end position="29"/>
    </location>
</feature>
<keyword evidence="4" id="KW-1185">Reference proteome</keyword>
<gene>
    <name evidence="3" type="ORF">NM04_19715</name>
</gene>
<dbReference type="EMBL" id="JSAB01000240">
    <property type="protein sequence ID" value="RNF29095.1"/>
    <property type="molecule type" value="Genomic_DNA"/>
</dbReference>
<keyword evidence="2" id="KW-0812">Transmembrane</keyword>
<reference evidence="3" key="1">
    <citation type="submission" date="2014-10" db="EMBL/GenBank/DDBJ databases">
        <title>Massilia sp. genome.</title>
        <authorList>
            <person name="Xu B."/>
            <person name="Dai L."/>
            <person name="Huang Z."/>
        </authorList>
    </citation>
    <scope>NUCLEOTIDE SEQUENCE [LARGE SCALE GENOMIC DNA]</scope>
    <source>
        <strain evidence="3">CFS-1</strain>
    </source>
</reference>
<feature type="transmembrane region" description="Helical" evidence="2">
    <location>
        <begin position="124"/>
        <end position="148"/>
    </location>
</feature>
<dbReference type="AlphaFoldDB" id="A0A422QGK7"/>
<sequence length="239" mass="25339">MNLPDLSLQILYGRLGWAIVLATLLCALWRRSAPMSRVALAAVLALSLAAMALPGELSPAWWLGLAFQYPSGLLVGCCLLRLAERWNGIRRSQVMPQALAGVLVVSGALLYLDAVGFLARGFYFAGFGQAAAPLLGIAAAIVCVFLIVRGHARGPAASLLGALALFALLRLPTGNLWDALIDPLLWAWAVAALLAAALRRTGRRVSDRRLEPEPDPVPAPGPAPGLQPLVAEHFSSLKE</sequence>
<keyword evidence="2" id="KW-0472">Membrane</keyword>
<proteinExistence type="predicted"/>
<name>A0A422QGK7_9BURK</name>
<comment type="caution">
    <text evidence="3">The sequence shown here is derived from an EMBL/GenBank/DDBJ whole genome shotgun (WGS) entry which is preliminary data.</text>
</comment>